<dbReference type="Gene3D" id="3.30.200.20">
    <property type="entry name" value="Phosphorylase Kinase, domain 1"/>
    <property type="match status" value="1"/>
</dbReference>
<protein>
    <recommendedName>
        <fullName evidence="1">non-specific serine/threonine protein kinase</fullName>
        <ecNumber evidence="1">2.7.11.1</ecNumber>
    </recommendedName>
</protein>
<evidence type="ECO:0000313" key="11">
    <source>
        <dbReference type="EMBL" id="SCL49652.1"/>
    </source>
</evidence>
<sequence length="472" mass="47660">MTRPPSVPGPGARLKKQRLGYGNRMPDVGDLIGDRYRLVARIAGGGMGEVWRAVDETLKRTVAVKVLHSRVMTDASAGERFRREARAMAALRHPGVAEVYDYGETTLPGASGLAYIVMAYVQGQPLSERIAEAGRLGAAETLSIVAQTARALQAAHDVDVVHRDVKPGNLVIEPDGHVVLVDFGIALSPDATELTAANQVVGTALYMAPEQLTRSGAIGPAVDVYALGCVAYHCLAGHPPFAGDNPVAVALRRLEEEPPPLPDDVPAPVRDLVASAMARSAGDRIPTAAALAATAEAVAGSPGAPTGPVLAAPAVPRAAGPTTRALPVVAAPPRRATGRRRAVAGIVLALLAAAAAAVVLADPAGWSPGPSGVPTPSVVRSDPDSGGGGPSGTPTRARNAPADPDVTTTTSSSRASQPAPADATPSRGDGTATTSATPSRAPSSAPSGESTGEPTQESTGAASASPSPQATE</sequence>
<keyword evidence="3" id="KW-0808">Transferase</keyword>
<dbReference type="EMBL" id="FMIB01000002">
    <property type="protein sequence ID" value="SCL49652.1"/>
    <property type="molecule type" value="Genomic_DNA"/>
</dbReference>
<evidence type="ECO:0000256" key="2">
    <source>
        <dbReference type="ARBA" id="ARBA00022527"/>
    </source>
</evidence>
<dbReference type="GO" id="GO:0004674">
    <property type="term" value="F:protein serine/threonine kinase activity"/>
    <property type="evidence" value="ECO:0007669"/>
    <property type="project" value="UniProtKB-KW"/>
</dbReference>
<keyword evidence="5 11" id="KW-0418">Kinase</keyword>
<proteinExistence type="predicted"/>
<dbReference type="PANTHER" id="PTHR43289:SF6">
    <property type="entry name" value="SERINE_THREONINE-PROTEIN KINASE NEKL-3"/>
    <property type="match status" value="1"/>
</dbReference>
<dbReference type="InterPro" id="IPR008271">
    <property type="entry name" value="Ser/Thr_kinase_AS"/>
</dbReference>
<feature type="domain" description="Protein kinase" evidence="10">
    <location>
        <begin position="36"/>
        <end position="298"/>
    </location>
</feature>
<keyword evidence="2 11" id="KW-0723">Serine/threonine-protein kinase</keyword>
<dbReference type="CDD" id="cd14014">
    <property type="entry name" value="STKc_PknB_like"/>
    <property type="match status" value="1"/>
</dbReference>
<accession>A0A1C6U6J5</accession>
<dbReference type="FunFam" id="3.30.200.20:FF:000035">
    <property type="entry name" value="Serine/threonine protein kinase Stk1"/>
    <property type="match status" value="1"/>
</dbReference>
<name>A0A1C6U6J5_9ACTN</name>
<evidence type="ECO:0000256" key="4">
    <source>
        <dbReference type="ARBA" id="ARBA00022741"/>
    </source>
</evidence>
<dbReference type="GO" id="GO:0005524">
    <property type="term" value="F:ATP binding"/>
    <property type="evidence" value="ECO:0007669"/>
    <property type="project" value="UniProtKB-KW"/>
</dbReference>
<evidence type="ECO:0000256" key="8">
    <source>
        <dbReference type="ARBA" id="ARBA00048679"/>
    </source>
</evidence>
<comment type="catalytic activity">
    <reaction evidence="8">
        <text>L-seryl-[protein] + ATP = O-phospho-L-seryl-[protein] + ADP + H(+)</text>
        <dbReference type="Rhea" id="RHEA:17989"/>
        <dbReference type="Rhea" id="RHEA-COMP:9863"/>
        <dbReference type="Rhea" id="RHEA-COMP:11604"/>
        <dbReference type="ChEBI" id="CHEBI:15378"/>
        <dbReference type="ChEBI" id="CHEBI:29999"/>
        <dbReference type="ChEBI" id="CHEBI:30616"/>
        <dbReference type="ChEBI" id="CHEBI:83421"/>
        <dbReference type="ChEBI" id="CHEBI:456216"/>
        <dbReference type="EC" id="2.7.11.1"/>
    </reaction>
</comment>
<dbReference type="PROSITE" id="PS00108">
    <property type="entry name" value="PROTEIN_KINASE_ST"/>
    <property type="match status" value="1"/>
</dbReference>
<evidence type="ECO:0000256" key="1">
    <source>
        <dbReference type="ARBA" id="ARBA00012513"/>
    </source>
</evidence>
<evidence type="ECO:0000313" key="12">
    <source>
        <dbReference type="Proteomes" id="UP000198605"/>
    </source>
</evidence>
<feature type="compositionally biased region" description="Low complexity" evidence="9">
    <location>
        <begin position="431"/>
        <end position="447"/>
    </location>
</feature>
<dbReference type="PANTHER" id="PTHR43289">
    <property type="entry name" value="MITOGEN-ACTIVATED PROTEIN KINASE KINASE KINASE 20-RELATED"/>
    <property type="match status" value="1"/>
</dbReference>
<gene>
    <name evidence="11" type="ORF">GA0070603_0822</name>
</gene>
<feature type="compositionally biased region" description="Polar residues" evidence="9">
    <location>
        <begin position="406"/>
        <end position="416"/>
    </location>
</feature>
<dbReference type="PROSITE" id="PS50011">
    <property type="entry name" value="PROTEIN_KINASE_DOM"/>
    <property type="match status" value="1"/>
</dbReference>
<keyword evidence="12" id="KW-1185">Reference proteome</keyword>
<dbReference type="InterPro" id="IPR000719">
    <property type="entry name" value="Prot_kinase_dom"/>
</dbReference>
<dbReference type="Pfam" id="PF00069">
    <property type="entry name" value="Pkinase"/>
    <property type="match status" value="1"/>
</dbReference>
<keyword evidence="4" id="KW-0547">Nucleotide-binding</keyword>
<dbReference type="EC" id="2.7.11.1" evidence="1"/>
<evidence type="ECO:0000256" key="5">
    <source>
        <dbReference type="ARBA" id="ARBA00022777"/>
    </source>
</evidence>
<feature type="compositionally biased region" description="Low complexity" evidence="9">
    <location>
        <begin position="365"/>
        <end position="379"/>
    </location>
</feature>
<dbReference type="SMART" id="SM00220">
    <property type="entry name" value="S_TKc"/>
    <property type="match status" value="1"/>
</dbReference>
<dbReference type="InterPro" id="IPR011009">
    <property type="entry name" value="Kinase-like_dom_sf"/>
</dbReference>
<evidence type="ECO:0000256" key="3">
    <source>
        <dbReference type="ARBA" id="ARBA00022679"/>
    </source>
</evidence>
<dbReference type="FunFam" id="1.10.510.10:FF:000021">
    <property type="entry name" value="Serine/threonine protein kinase"/>
    <property type="match status" value="1"/>
</dbReference>
<evidence type="ECO:0000256" key="9">
    <source>
        <dbReference type="SAM" id="MobiDB-lite"/>
    </source>
</evidence>
<dbReference type="Gene3D" id="1.10.510.10">
    <property type="entry name" value="Transferase(Phosphotransferase) domain 1"/>
    <property type="match status" value="1"/>
</dbReference>
<reference evidence="12" key="1">
    <citation type="submission" date="2016-06" db="EMBL/GenBank/DDBJ databases">
        <authorList>
            <person name="Varghese N."/>
            <person name="Submissions Spin"/>
        </authorList>
    </citation>
    <scope>NUCLEOTIDE SEQUENCE [LARGE SCALE GENOMIC DNA]</scope>
    <source>
        <strain evidence="12">DSM 44151</strain>
    </source>
</reference>
<feature type="region of interest" description="Disordered" evidence="9">
    <location>
        <begin position="365"/>
        <end position="472"/>
    </location>
</feature>
<evidence type="ECO:0000256" key="6">
    <source>
        <dbReference type="ARBA" id="ARBA00022840"/>
    </source>
</evidence>
<evidence type="ECO:0000256" key="7">
    <source>
        <dbReference type="ARBA" id="ARBA00047899"/>
    </source>
</evidence>
<dbReference type="STRING" id="47854.GA0070603_0822"/>
<keyword evidence="6" id="KW-0067">ATP-binding</keyword>
<evidence type="ECO:0000259" key="10">
    <source>
        <dbReference type="PROSITE" id="PS50011"/>
    </source>
</evidence>
<dbReference type="AlphaFoldDB" id="A0A1C6U6J5"/>
<organism evidence="11 12">
    <name type="scientific">Micromonospora chersina</name>
    <dbReference type="NCBI Taxonomy" id="47854"/>
    <lineage>
        <taxon>Bacteria</taxon>
        <taxon>Bacillati</taxon>
        <taxon>Actinomycetota</taxon>
        <taxon>Actinomycetes</taxon>
        <taxon>Micromonosporales</taxon>
        <taxon>Micromonosporaceae</taxon>
        <taxon>Micromonospora</taxon>
    </lineage>
</organism>
<dbReference type="Proteomes" id="UP000198605">
    <property type="component" value="Unassembled WGS sequence"/>
</dbReference>
<feature type="compositionally biased region" description="Polar residues" evidence="9">
    <location>
        <begin position="448"/>
        <end position="472"/>
    </location>
</feature>
<comment type="catalytic activity">
    <reaction evidence="7">
        <text>L-threonyl-[protein] + ATP = O-phospho-L-threonyl-[protein] + ADP + H(+)</text>
        <dbReference type="Rhea" id="RHEA:46608"/>
        <dbReference type="Rhea" id="RHEA-COMP:11060"/>
        <dbReference type="Rhea" id="RHEA-COMP:11605"/>
        <dbReference type="ChEBI" id="CHEBI:15378"/>
        <dbReference type="ChEBI" id="CHEBI:30013"/>
        <dbReference type="ChEBI" id="CHEBI:30616"/>
        <dbReference type="ChEBI" id="CHEBI:61977"/>
        <dbReference type="ChEBI" id="CHEBI:456216"/>
        <dbReference type="EC" id="2.7.11.1"/>
    </reaction>
</comment>
<dbReference type="GO" id="GO:0045717">
    <property type="term" value="P:negative regulation of fatty acid biosynthetic process"/>
    <property type="evidence" value="ECO:0007669"/>
    <property type="project" value="UniProtKB-ARBA"/>
</dbReference>
<dbReference type="SUPFAM" id="SSF56112">
    <property type="entry name" value="Protein kinase-like (PK-like)"/>
    <property type="match status" value="1"/>
</dbReference>